<accession>A0ABQ6E4W6</accession>
<proteinExistence type="predicted"/>
<sequence>MSPYFSPLNVGVRHSRGYMYLSIEFLDWPYGEHEATGVDFDKFNRGHEIWRHAKSRLDGNPNEFEIIDCITSLKRAVNSRIKTIAKEYDFSSLPNIRSKKQTLEKYQDYGIIRSSFLKELFELRNLLEHEDIISININ</sequence>
<evidence type="ECO:0000313" key="2">
    <source>
        <dbReference type="Proteomes" id="UP001157353"/>
    </source>
</evidence>
<keyword evidence="2" id="KW-1185">Reference proteome</keyword>
<reference evidence="2" key="1">
    <citation type="journal article" date="2019" name="Int. J. Syst. Evol. Microbiol.">
        <title>The Global Catalogue of Microorganisms (GCM) 10K type strain sequencing project: providing services to taxonomists for standard genome sequencing and annotation.</title>
        <authorList>
            <consortium name="The Broad Institute Genomics Platform"/>
            <consortium name="The Broad Institute Genome Sequencing Center for Infectious Disease"/>
            <person name="Wu L."/>
            <person name="Ma J."/>
        </authorList>
    </citation>
    <scope>NUCLEOTIDE SEQUENCE [LARGE SCALE GENOMIC DNA]</scope>
    <source>
        <strain evidence="2">NBRC 103166</strain>
    </source>
</reference>
<dbReference type="EMBL" id="BSPQ01000021">
    <property type="protein sequence ID" value="GLS92427.1"/>
    <property type="molecule type" value="Genomic_DNA"/>
</dbReference>
<gene>
    <name evidence="1" type="ORF">GCM10007916_34980</name>
</gene>
<name>A0ABQ6E4W6_9GAMM</name>
<dbReference type="Proteomes" id="UP001157353">
    <property type="component" value="Unassembled WGS sequence"/>
</dbReference>
<comment type="caution">
    <text evidence="1">The sequence shown here is derived from an EMBL/GenBank/DDBJ whole genome shotgun (WGS) entry which is preliminary data.</text>
</comment>
<evidence type="ECO:0000313" key="1">
    <source>
        <dbReference type="EMBL" id="GLS92427.1"/>
    </source>
</evidence>
<organism evidence="1 2">
    <name type="scientific">Psychromonas marina</name>
    <dbReference type="NCBI Taxonomy" id="88364"/>
    <lineage>
        <taxon>Bacteria</taxon>
        <taxon>Pseudomonadati</taxon>
        <taxon>Pseudomonadota</taxon>
        <taxon>Gammaproteobacteria</taxon>
        <taxon>Alteromonadales</taxon>
        <taxon>Psychromonadaceae</taxon>
        <taxon>Psychromonas</taxon>
    </lineage>
</organism>
<protein>
    <submittedName>
        <fullName evidence="1">Uncharacterized protein</fullName>
    </submittedName>
</protein>